<reference evidence="1 2" key="1">
    <citation type="submission" date="2019-03" db="EMBL/GenBank/DDBJ databases">
        <title>Genomic Encyclopedia of Type Strains, Phase IV (KMG-IV): sequencing the most valuable type-strain genomes for metagenomic binning, comparative biology and taxonomic classification.</title>
        <authorList>
            <person name="Goeker M."/>
        </authorList>
    </citation>
    <scope>NUCLEOTIDE SEQUENCE [LARGE SCALE GENOMIC DNA]</scope>
    <source>
        <strain evidence="1 2">DSM 45934</strain>
    </source>
</reference>
<accession>A0A4R2JJ99</accession>
<dbReference type="AlphaFoldDB" id="A0A4R2JJ99"/>
<sequence>MSSDEWLRRFNEEYAEEAATSTNDGSDEQFAGADTAETVRVVLDSAGIAGSVVIPADWDESMTPDELGRRVTEAFDDATMRYVSAEADRIQFDEQPVVTHRADAQDAGGSPSSPVARQTVAEIQELAANFYRELDVYAAATKRALNTPTDGTGPNKTVVVHMSAGRITGITIDADWARSARYTEVSSEILSALQQAQREGDRARSQQVPVPPSIARLQELVSDPQAFVRQLGLA</sequence>
<comment type="caution">
    <text evidence="1">The sequence shown here is derived from an EMBL/GenBank/DDBJ whole genome shotgun (WGS) entry which is preliminary data.</text>
</comment>
<evidence type="ECO:0000313" key="2">
    <source>
        <dbReference type="Proteomes" id="UP000295680"/>
    </source>
</evidence>
<dbReference type="EMBL" id="SLWS01000006">
    <property type="protein sequence ID" value="TCO57086.1"/>
    <property type="molecule type" value="Genomic_DNA"/>
</dbReference>
<name>A0A4R2JJ99_9PSEU</name>
<dbReference type="RefSeq" id="WP_132120847.1">
    <property type="nucleotide sequence ID" value="NZ_SLWS01000006.1"/>
</dbReference>
<gene>
    <name evidence="1" type="ORF">EV192_106563</name>
</gene>
<keyword evidence="2" id="KW-1185">Reference proteome</keyword>
<dbReference type="OrthoDB" id="3697557at2"/>
<evidence type="ECO:0000313" key="1">
    <source>
        <dbReference type="EMBL" id="TCO57086.1"/>
    </source>
</evidence>
<protein>
    <recommendedName>
        <fullName evidence="3">YbaB/EbfC DNA-binding family protein</fullName>
    </recommendedName>
</protein>
<organism evidence="1 2">
    <name type="scientific">Actinocrispum wychmicini</name>
    <dbReference type="NCBI Taxonomy" id="1213861"/>
    <lineage>
        <taxon>Bacteria</taxon>
        <taxon>Bacillati</taxon>
        <taxon>Actinomycetota</taxon>
        <taxon>Actinomycetes</taxon>
        <taxon>Pseudonocardiales</taxon>
        <taxon>Pseudonocardiaceae</taxon>
        <taxon>Actinocrispum</taxon>
    </lineage>
</organism>
<proteinExistence type="predicted"/>
<evidence type="ECO:0008006" key="3">
    <source>
        <dbReference type="Google" id="ProtNLM"/>
    </source>
</evidence>
<dbReference type="Proteomes" id="UP000295680">
    <property type="component" value="Unassembled WGS sequence"/>
</dbReference>